<gene>
    <name evidence="2" type="ORF">AB5I84_05070</name>
</gene>
<sequence>MPMPDYQPETLTRADTDALKGRVLLEFGANWCGHCIAAQAAIHEALQQHPALHHVAVEDGKGRPLGRSYQVKLWPTLILLQDGVELGRTVRPLAAHQVLALLAL</sequence>
<organism evidence="2 3">
    <name type="scientific">Isoalcanivorax beigongshangi</name>
    <dbReference type="NCBI Taxonomy" id="3238810"/>
    <lineage>
        <taxon>Bacteria</taxon>
        <taxon>Pseudomonadati</taxon>
        <taxon>Pseudomonadota</taxon>
        <taxon>Gammaproteobacteria</taxon>
        <taxon>Oceanospirillales</taxon>
        <taxon>Alcanivoracaceae</taxon>
        <taxon>Isoalcanivorax</taxon>
    </lineage>
</organism>
<name>A0ABV4AFN3_9GAMM</name>
<dbReference type="CDD" id="cd02947">
    <property type="entry name" value="TRX_family"/>
    <property type="match status" value="1"/>
</dbReference>
<comment type="caution">
    <text evidence="2">The sequence shown here is derived from an EMBL/GenBank/DDBJ whole genome shotgun (WGS) entry which is preliminary data.</text>
</comment>
<dbReference type="EMBL" id="JBGCUO010000001">
    <property type="protein sequence ID" value="MEY1661519.1"/>
    <property type="molecule type" value="Genomic_DNA"/>
</dbReference>
<evidence type="ECO:0000313" key="3">
    <source>
        <dbReference type="Proteomes" id="UP001562065"/>
    </source>
</evidence>
<accession>A0ABV4AFN3</accession>
<feature type="domain" description="Thioredoxin" evidence="1">
    <location>
        <begin position="20"/>
        <end position="92"/>
    </location>
</feature>
<protein>
    <submittedName>
        <fullName evidence="2">Thioredoxin family protein</fullName>
    </submittedName>
</protein>
<dbReference type="InterPro" id="IPR036249">
    <property type="entry name" value="Thioredoxin-like_sf"/>
</dbReference>
<dbReference type="Gene3D" id="3.40.30.10">
    <property type="entry name" value="Glutaredoxin"/>
    <property type="match status" value="1"/>
</dbReference>
<dbReference type="InterPro" id="IPR013766">
    <property type="entry name" value="Thioredoxin_domain"/>
</dbReference>
<proteinExistence type="predicted"/>
<dbReference type="RefSeq" id="WP_369454771.1">
    <property type="nucleotide sequence ID" value="NZ_JBGCUO010000001.1"/>
</dbReference>
<evidence type="ECO:0000259" key="1">
    <source>
        <dbReference type="Pfam" id="PF00085"/>
    </source>
</evidence>
<evidence type="ECO:0000313" key="2">
    <source>
        <dbReference type="EMBL" id="MEY1661519.1"/>
    </source>
</evidence>
<dbReference type="SUPFAM" id="SSF52833">
    <property type="entry name" value="Thioredoxin-like"/>
    <property type="match status" value="1"/>
</dbReference>
<dbReference type="Proteomes" id="UP001562065">
    <property type="component" value="Unassembled WGS sequence"/>
</dbReference>
<reference evidence="2 3" key="1">
    <citation type="submission" date="2024-07" db="EMBL/GenBank/DDBJ databases">
        <authorList>
            <person name="Ren Q."/>
        </authorList>
    </citation>
    <scope>NUCLEOTIDE SEQUENCE [LARGE SCALE GENOMIC DNA]</scope>
    <source>
        <strain evidence="2 3">REN37</strain>
    </source>
</reference>
<dbReference type="Pfam" id="PF00085">
    <property type="entry name" value="Thioredoxin"/>
    <property type="match status" value="1"/>
</dbReference>
<keyword evidence="3" id="KW-1185">Reference proteome</keyword>